<reference evidence="2 3" key="1">
    <citation type="submission" date="2017-06" db="EMBL/GenBank/DDBJ databases">
        <authorList>
            <person name="Kim H.J."/>
            <person name="Triplett B.A."/>
        </authorList>
    </citation>
    <scope>NUCLEOTIDE SEQUENCE [LARGE SCALE GENOMIC DNA]</scope>
    <source>
        <strain evidence="2 3">DSM 18704</strain>
    </source>
</reference>
<name>A0A239M632_9BACT</name>
<keyword evidence="3" id="KW-1185">Reference proteome</keyword>
<gene>
    <name evidence="2" type="ORF">SAMN05421770_11050</name>
</gene>
<feature type="domain" description="CMP/dCMP-type deaminase" evidence="1">
    <location>
        <begin position="6"/>
        <end position="134"/>
    </location>
</feature>
<dbReference type="PANTHER" id="PTHR11079:SF162">
    <property type="entry name" value="RIBOFLAVIN BIOSYNTHESIS PROTEIN PYRD, CHLOROPLASTIC"/>
    <property type="match status" value="1"/>
</dbReference>
<evidence type="ECO:0000259" key="1">
    <source>
        <dbReference type="PROSITE" id="PS51747"/>
    </source>
</evidence>
<organism evidence="2 3">
    <name type="scientific">Granulicella rosea</name>
    <dbReference type="NCBI Taxonomy" id="474952"/>
    <lineage>
        <taxon>Bacteria</taxon>
        <taxon>Pseudomonadati</taxon>
        <taxon>Acidobacteriota</taxon>
        <taxon>Terriglobia</taxon>
        <taxon>Terriglobales</taxon>
        <taxon>Acidobacteriaceae</taxon>
        <taxon>Granulicella</taxon>
    </lineage>
</organism>
<dbReference type="GO" id="GO:0003824">
    <property type="term" value="F:catalytic activity"/>
    <property type="evidence" value="ECO:0007669"/>
    <property type="project" value="InterPro"/>
</dbReference>
<protein>
    <submittedName>
        <fullName evidence="2">Guanine deaminase</fullName>
    </submittedName>
</protein>
<dbReference type="CDD" id="cd01285">
    <property type="entry name" value="nucleoside_deaminase"/>
    <property type="match status" value="1"/>
</dbReference>
<dbReference type="PANTHER" id="PTHR11079">
    <property type="entry name" value="CYTOSINE DEAMINASE FAMILY MEMBER"/>
    <property type="match status" value="1"/>
</dbReference>
<dbReference type="Gene3D" id="3.40.140.10">
    <property type="entry name" value="Cytidine Deaminase, domain 2"/>
    <property type="match status" value="1"/>
</dbReference>
<proteinExistence type="predicted"/>
<dbReference type="SUPFAM" id="SSF53927">
    <property type="entry name" value="Cytidine deaminase-like"/>
    <property type="match status" value="1"/>
</dbReference>
<sequence>MTTTTESEALRLDAARMRALAAWTGRTLDTPSPVPFGAEIVSTATGKRLMRATNAVAKEHDPSSHAEVRTVRLACKKIKSFSLAGYTMYTTCEPCPMCMANALWAGLDRVVYGATIEDANRFCRQIQIAATEVERRSDMRCEVVGPVEREACLTLFTHPNMQKTFLTWNSKK</sequence>
<dbReference type="RefSeq" id="WP_217897078.1">
    <property type="nucleotide sequence ID" value="NZ_FZOU01000010.1"/>
</dbReference>
<dbReference type="InterPro" id="IPR016193">
    <property type="entry name" value="Cytidine_deaminase-like"/>
</dbReference>
<dbReference type="Proteomes" id="UP000198356">
    <property type="component" value="Unassembled WGS sequence"/>
</dbReference>
<dbReference type="EMBL" id="FZOU01000010">
    <property type="protein sequence ID" value="SNT38367.1"/>
    <property type="molecule type" value="Genomic_DNA"/>
</dbReference>
<dbReference type="InterPro" id="IPR002125">
    <property type="entry name" value="CMP_dCMP_dom"/>
</dbReference>
<evidence type="ECO:0000313" key="2">
    <source>
        <dbReference type="EMBL" id="SNT38367.1"/>
    </source>
</evidence>
<accession>A0A239M632</accession>
<dbReference type="PROSITE" id="PS51747">
    <property type="entry name" value="CYT_DCMP_DEAMINASES_2"/>
    <property type="match status" value="1"/>
</dbReference>
<dbReference type="AlphaFoldDB" id="A0A239M632"/>
<evidence type="ECO:0000313" key="3">
    <source>
        <dbReference type="Proteomes" id="UP000198356"/>
    </source>
</evidence>
<dbReference type="Pfam" id="PF00383">
    <property type="entry name" value="dCMP_cyt_deam_1"/>
    <property type="match status" value="1"/>
</dbReference>